<evidence type="ECO:0000313" key="9">
    <source>
        <dbReference type="EMBL" id="MBK1825787.1"/>
    </source>
</evidence>
<name>A0A934R7P0_9BACT</name>
<dbReference type="AlphaFoldDB" id="A0A934R7P0"/>
<evidence type="ECO:0000256" key="1">
    <source>
        <dbReference type="ARBA" id="ARBA00004141"/>
    </source>
</evidence>
<keyword evidence="3 7" id="KW-0812">Transmembrane</keyword>
<proteinExistence type="inferred from homology"/>
<keyword evidence="5 7" id="KW-1133">Transmembrane helix</keyword>
<sequence length="300" mass="32421">MNRWPGMSNEDCGCPVALPGFPAIVLQMDGAAYELISVGRWPSLREADEHALVVLAMNQDCRVRAEEGAFALEVEPEVGPAVERELALYASEQMPQAAREEPPLTALKPSRIVIWALALLVMFVFQQRDPWMEDRLMNSSEGLFGRHEWWRPFTGLFLHADLGHLAGNIAIGGLFCMTVTSLVGAWRGWFLILLSGVAGNILTTWFHSPDPYFSLGASTATFGALGILVGAGLREVWDSHRLSSLKSLIGPVGGGVALLFLWGVSGGTTDVMAHFMGWGAGCVLGLTVDQSGVQEEKVAA</sequence>
<feature type="transmembrane region" description="Helical" evidence="7">
    <location>
        <begin position="245"/>
        <end position="265"/>
    </location>
</feature>
<dbReference type="Pfam" id="PF01694">
    <property type="entry name" value="Rhomboid"/>
    <property type="match status" value="1"/>
</dbReference>
<dbReference type="InterPro" id="IPR035952">
    <property type="entry name" value="Rhomboid-like_sf"/>
</dbReference>
<accession>A0A934R7P0</accession>
<organism evidence="9 10">
    <name type="scientific">Haloferula rosea</name>
    <dbReference type="NCBI Taxonomy" id="490093"/>
    <lineage>
        <taxon>Bacteria</taxon>
        <taxon>Pseudomonadati</taxon>
        <taxon>Verrucomicrobiota</taxon>
        <taxon>Verrucomicrobiia</taxon>
        <taxon>Verrucomicrobiales</taxon>
        <taxon>Verrucomicrobiaceae</taxon>
        <taxon>Haloferula</taxon>
    </lineage>
</organism>
<evidence type="ECO:0000256" key="2">
    <source>
        <dbReference type="ARBA" id="ARBA00009045"/>
    </source>
</evidence>
<keyword evidence="4" id="KW-0378">Hydrolase</keyword>
<dbReference type="PANTHER" id="PTHR43731:SF14">
    <property type="entry name" value="PRESENILIN-ASSOCIATED RHOMBOID-LIKE PROTEIN, MITOCHONDRIAL"/>
    <property type="match status" value="1"/>
</dbReference>
<comment type="subcellular location">
    <subcellularLocation>
        <location evidence="1">Membrane</location>
        <topology evidence="1">Multi-pass membrane protein</topology>
    </subcellularLocation>
</comment>
<gene>
    <name evidence="9" type="ORF">JIN81_02045</name>
</gene>
<comment type="caution">
    <text evidence="9">The sequence shown here is derived from an EMBL/GenBank/DDBJ whole genome shotgun (WGS) entry which is preliminary data.</text>
</comment>
<dbReference type="Proteomes" id="UP000658278">
    <property type="component" value="Unassembled WGS sequence"/>
</dbReference>
<dbReference type="Gene3D" id="1.20.1540.10">
    <property type="entry name" value="Rhomboid-like"/>
    <property type="match status" value="1"/>
</dbReference>
<evidence type="ECO:0000256" key="5">
    <source>
        <dbReference type="ARBA" id="ARBA00022989"/>
    </source>
</evidence>
<dbReference type="InterPro" id="IPR022764">
    <property type="entry name" value="Peptidase_S54_rhomboid_dom"/>
</dbReference>
<reference evidence="9" key="1">
    <citation type="submission" date="2021-01" db="EMBL/GenBank/DDBJ databases">
        <title>Modified the classification status of verrucomicrobia.</title>
        <authorList>
            <person name="Feng X."/>
        </authorList>
    </citation>
    <scope>NUCLEOTIDE SEQUENCE</scope>
    <source>
        <strain evidence="9">KCTC 22201</strain>
    </source>
</reference>
<feature type="transmembrane region" description="Helical" evidence="7">
    <location>
        <begin position="212"/>
        <end position="233"/>
    </location>
</feature>
<keyword evidence="6 7" id="KW-0472">Membrane</keyword>
<evidence type="ECO:0000259" key="8">
    <source>
        <dbReference type="Pfam" id="PF01694"/>
    </source>
</evidence>
<evidence type="ECO:0000313" key="10">
    <source>
        <dbReference type="Proteomes" id="UP000658278"/>
    </source>
</evidence>
<dbReference type="EMBL" id="JAENII010000001">
    <property type="protein sequence ID" value="MBK1825787.1"/>
    <property type="molecule type" value="Genomic_DNA"/>
</dbReference>
<dbReference type="InterPro" id="IPR050925">
    <property type="entry name" value="Rhomboid_protease_S54"/>
</dbReference>
<dbReference type="GO" id="GO:0004252">
    <property type="term" value="F:serine-type endopeptidase activity"/>
    <property type="evidence" value="ECO:0007669"/>
    <property type="project" value="InterPro"/>
</dbReference>
<evidence type="ECO:0000256" key="3">
    <source>
        <dbReference type="ARBA" id="ARBA00022692"/>
    </source>
</evidence>
<keyword evidence="10" id="KW-1185">Reference proteome</keyword>
<evidence type="ECO:0000256" key="7">
    <source>
        <dbReference type="SAM" id="Phobius"/>
    </source>
</evidence>
<dbReference type="GO" id="GO:0006508">
    <property type="term" value="P:proteolysis"/>
    <property type="evidence" value="ECO:0007669"/>
    <property type="project" value="UniProtKB-KW"/>
</dbReference>
<evidence type="ECO:0000256" key="6">
    <source>
        <dbReference type="ARBA" id="ARBA00023136"/>
    </source>
</evidence>
<comment type="similarity">
    <text evidence="2">Belongs to the peptidase S54 family.</text>
</comment>
<dbReference type="PANTHER" id="PTHR43731">
    <property type="entry name" value="RHOMBOID PROTEASE"/>
    <property type="match status" value="1"/>
</dbReference>
<dbReference type="GO" id="GO:0016020">
    <property type="term" value="C:membrane"/>
    <property type="evidence" value="ECO:0007669"/>
    <property type="project" value="UniProtKB-SubCell"/>
</dbReference>
<feature type="transmembrane region" description="Helical" evidence="7">
    <location>
        <begin position="188"/>
        <end position="206"/>
    </location>
</feature>
<feature type="domain" description="Peptidase S54 rhomboid" evidence="8">
    <location>
        <begin position="147"/>
        <end position="288"/>
    </location>
</feature>
<feature type="transmembrane region" description="Helical" evidence="7">
    <location>
        <begin position="156"/>
        <end position="176"/>
    </location>
</feature>
<protein>
    <submittedName>
        <fullName evidence="9">Rhomboid family intramembrane serine protease</fullName>
    </submittedName>
</protein>
<keyword evidence="9" id="KW-0645">Protease</keyword>
<dbReference type="SUPFAM" id="SSF144091">
    <property type="entry name" value="Rhomboid-like"/>
    <property type="match status" value="1"/>
</dbReference>
<evidence type="ECO:0000256" key="4">
    <source>
        <dbReference type="ARBA" id="ARBA00022801"/>
    </source>
</evidence>